<dbReference type="Proteomes" id="UP000007267">
    <property type="component" value="Unassembled WGS sequence"/>
</dbReference>
<comment type="subcellular location">
    <subcellularLocation>
        <location evidence="1">Nucleus</location>
    </subcellularLocation>
</comment>
<dbReference type="GeneTree" id="ENSGT00530000063168"/>
<dbReference type="HOGENOM" id="CLU_007639_0_0_1"/>
<reference evidence="13" key="3">
    <citation type="submission" date="2025-08" db="UniProtKB">
        <authorList>
            <consortium name="Ensembl"/>
        </authorList>
    </citation>
    <scope>IDENTIFICATION</scope>
</reference>
<evidence type="ECO:0000256" key="4">
    <source>
        <dbReference type="ARBA" id="ARBA00023015"/>
    </source>
</evidence>
<dbReference type="OMA" id="MCTEPEV"/>
<protein>
    <recommendedName>
        <fullName evidence="10">Constitutive coactivator of peroxisome proliferator-activated receptor gamma</fullName>
    </recommendedName>
    <alternativeName>
        <fullName evidence="11">Protein FAM120B</fullName>
    </alternativeName>
</protein>
<name>K7FU60_PELSI</name>
<reference evidence="14" key="1">
    <citation type="submission" date="2011-10" db="EMBL/GenBank/DDBJ databases">
        <authorList>
            <consortium name="Soft-shell Turtle Genome Consortium"/>
        </authorList>
    </citation>
    <scope>NUCLEOTIDE SEQUENCE [LARGE SCALE GENOMIC DNA]</scope>
    <source>
        <strain evidence="14">Daiwa-1</strain>
    </source>
</reference>
<dbReference type="InterPro" id="IPR026784">
    <property type="entry name" value="Coact_PPARg"/>
</dbReference>
<reference evidence="14" key="2">
    <citation type="journal article" date="2013" name="Nat. Genet.">
        <title>The draft genomes of soft-shell turtle and green sea turtle yield insights into the development and evolution of the turtle-specific body plan.</title>
        <authorList>
            <person name="Wang Z."/>
            <person name="Pascual-Anaya J."/>
            <person name="Zadissa A."/>
            <person name="Li W."/>
            <person name="Niimura Y."/>
            <person name="Huang Z."/>
            <person name="Li C."/>
            <person name="White S."/>
            <person name="Xiong Z."/>
            <person name="Fang D."/>
            <person name="Wang B."/>
            <person name="Ming Y."/>
            <person name="Chen Y."/>
            <person name="Zheng Y."/>
            <person name="Kuraku S."/>
            <person name="Pignatelli M."/>
            <person name="Herrero J."/>
            <person name="Beal K."/>
            <person name="Nozawa M."/>
            <person name="Li Q."/>
            <person name="Wang J."/>
            <person name="Zhang H."/>
            <person name="Yu L."/>
            <person name="Shigenobu S."/>
            <person name="Wang J."/>
            <person name="Liu J."/>
            <person name="Flicek P."/>
            <person name="Searle S."/>
            <person name="Wang J."/>
            <person name="Kuratani S."/>
            <person name="Yin Y."/>
            <person name="Aken B."/>
            <person name="Zhang G."/>
            <person name="Irie N."/>
        </authorList>
    </citation>
    <scope>NUCLEOTIDE SEQUENCE [LARGE SCALE GENOMIC DNA]</scope>
    <source>
        <strain evidence="14">Daiwa-1</strain>
    </source>
</reference>
<dbReference type="EMBL" id="AGCU01078435">
    <property type="status" value="NOT_ANNOTATED_CDS"/>
    <property type="molecule type" value="Genomic_DNA"/>
</dbReference>
<dbReference type="PANTHER" id="PTHR15976:SF17">
    <property type="entry name" value="CONSTITUTIVE COACTIVATOR OF PEROXISOME PROLIFERATOR-ACTIVATED RECEPTOR GAMMA"/>
    <property type="match status" value="1"/>
</dbReference>
<dbReference type="Ensembl" id="ENSPSIT00000011627.1">
    <property type="protein sequence ID" value="ENSPSIP00000011570.1"/>
    <property type="gene ID" value="ENSPSIG00000010353.1"/>
</dbReference>
<evidence type="ECO:0000256" key="10">
    <source>
        <dbReference type="ARBA" id="ARBA00067859"/>
    </source>
</evidence>
<dbReference type="EMBL" id="AGCU01078438">
    <property type="status" value="NOT_ANNOTATED_CDS"/>
    <property type="molecule type" value="Genomic_DNA"/>
</dbReference>
<evidence type="ECO:0000256" key="5">
    <source>
        <dbReference type="ARBA" id="ARBA00023159"/>
    </source>
</evidence>
<keyword evidence="14" id="KW-1185">Reference proteome</keyword>
<keyword evidence="3" id="KW-0221">Differentiation</keyword>
<dbReference type="EMBL" id="AGCU01078436">
    <property type="status" value="NOT_ANNOTATED_CDS"/>
    <property type="molecule type" value="Genomic_DNA"/>
</dbReference>
<dbReference type="GO" id="GO:0035357">
    <property type="term" value="P:peroxisome proliferator activated receptor signaling pathway"/>
    <property type="evidence" value="ECO:0007669"/>
    <property type="project" value="Ensembl"/>
</dbReference>
<evidence type="ECO:0000259" key="12">
    <source>
        <dbReference type="SMART" id="SM00485"/>
    </source>
</evidence>
<accession>K7FU60</accession>
<gene>
    <name evidence="13" type="primary">FAM120B</name>
</gene>
<evidence type="ECO:0000256" key="11">
    <source>
        <dbReference type="ARBA" id="ARBA00081567"/>
    </source>
</evidence>
<dbReference type="GO" id="GO:0004518">
    <property type="term" value="F:nuclease activity"/>
    <property type="evidence" value="ECO:0007669"/>
    <property type="project" value="InterPro"/>
</dbReference>
<evidence type="ECO:0000256" key="1">
    <source>
        <dbReference type="ARBA" id="ARBA00004123"/>
    </source>
</evidence>
<evidence type="ECO:0000313" key="13">
    <source>
        <dbReference type="Ensembl" id="ENSPSIP00000011570.1"/>
    </source>
</evidence>
<evidence type="ECO:0000256" key="9">
    <source>
        <dbReference type="ARBA" id="ARBA00065429"/>
    </source>
</evidence>
<evidence type="ECO:0000256" key="7">
    <source>
        <dbReference type="ARBA" id="ARBA00023242"/>
    </source>
</evidence>
<keyword evidence="7" id="KW-0539">Nucleus</keyword>
<dbReference type="Gene3D" id="3.40.50.1010">
    <property type="entry name" value="5'-nuclease"/>
    <property type="match status" value="1"/>
</dbReference>
<dbReference type="FunFam" id="3.40.50.1010:FF:000013">
    <property type="entry name" value="Constitutive coactivator of peroxisome proliferator-activated receptor gamma"/>
    <property type="match status" value="1"/>
</dbReference>
<evidence type="ECO:0000256" key="3">
    <source>
        <dbReference type="ARBA" id="ARBA00022782"/>
    </source>
</evidence>
<dbReference type="InterPro" id="IPR029060">
    <property type="entry name" value="PIN-like_dom_sf"/>
</dbReference>
<dbReference type="CDD" id="cd18672">
    <property type="entry name" value="PIN_FAM120B-like"/>
    <property type="match status" value="1"/>
</dbReference>
<dbReference type="STRING" id="13735.ENSPSIP00000011570"/>
<proteinExistence type="inferred from homology"/>
<comment type="function">
    <text evidence="8">Functions as a transactivator of PPARG and ESR1. Functions in adipogenesis through PPARG activation.</text>
</comment>
<dbReference type="GO" id="GO:0005634">
    <property type="term" value="C:nucleus"/>
    <property type="evidence" value="ECO:0007669"/>
    <property type="project" value="UniProtKB-SubCell"/>
</dbReference>
<evidence type="ECO:0000313" key="14">
    <source>
        <dbReference type="Proteomes" id="UP000007267"/>
    </source>
</evidence>
<sequence length="766" mass="86172">IAEKICLKKRSTMGVKGLQWFVANACPNACTMVNLKEMAEKHHIDHPDSPPVIVVDAMGCIRQWYTSESWVCGGQWQEYLANLQHFIKTFMAAGIKLVFYFDGVVEQKKRNEWVKRRLKNNKEITRIFQFLKSNRQQPGRGMFFIPSGLATFTRFALKSLGQETICSLQEADYEVASFGLQNNCMGILGQDTDYLIYNTSPYFSISKLCLDRMVTVMYSREILCHTLGLNIMDLPLFACLLGNDILPEDILEGFWQKCVASCPPKSQNYDKKTNIILAVANYISKLPCSYDSLKDLKEMLPLASDKLLYRGVESYLLPGQQSPWLPPNDSQMHLVKQEIATCADQDIFQNMPRSSTQDIKVTIPSLMECRIGRDLESINESYPEGPKTLSKDFPDPKNLVYRNVFQDSVNHTCMCGSKFGKIAISTSSAAAINTAKAMSTIESLRYKSPSFIDSKIKILMSFHVYLQISLPTPCSRAVCCALIGCQCVSFSVFVCVPIGGKSRMIFWTEKKKAVLVTSSSIACFQARAPELLAIKTRPQLTEALLFLFWELLVAKENGGMIIGNFIKSLVFEAELDSDHLKLAKEQHIRAENYMVYNVLSKGEVECSNTLEDEFDTELPGQALIYRPVRQHIYSVLLESRKGPSTTSRCVDVKEWFVYFGNPMQQPDLVQPVQLDIPGGTPSLRTLWLTKGSEVKTLQYNTFLACFHLQDMVGEFQLLDAPVAAVCCLLIYLTLQVDSLSLEDLNAFVAHTLCLQGKSVAQLAGFQ</sequence>
<dbReference type="SMART" id="SM00485">
    <property type="entry name" value="XPGN"/>
    <property type="match status" value="1"/>
</dbReference>
<dbReference type="EMBL" id="AGCU01078439">
    <property type="status" value="NOT_ANNOTATED_CDS"/>
    <property type="molecule type" value="Genomic_DNA"/>
</dbReference>
<dbReference type="AlphaFoldDB" id="K7FU60"/>
<dbReference type="PANTHER" id="PTHR15976">
    <property type="entry name" value="CONSTITUTIVE COACTIVATOR OF PEROXISOME PROLIFERATOR-ACTIVATED RECEPTOR GAMMA"/>
    <property type="match status" value="1"/>
</dbReference>
<dbReference type="EMBL" id="AGCU01078437">
    <property type="status" value="NOT_ANNOTATED_CDS"/>
    <property type="molecule type" value="Genomic_DNA"/>
</dbReference>
<dbReference type="eggNOG" id="ENOG502QRMW">
    <property type="taxonomic scope" value="Eukaryota"/>
</dbReference>
<comment type="subunit">
    <text evidence="9">Interacts with ESR1 and RXRA. Interacts with PPARG; in a ligand-independent manner.</text>
</comment>
<comment type="similarity">
    <text evidence="2">Belongs to the constitutive coactivator of PPAR-gamma family.</text>
</comment>
<keyword evidence="6" id="KW-0804">Transcription</keyword>
<reference evidence="13" key="4">
    <citation type="submission" date="2025-09" db="UniProtKB">
        <authorList>
            <consortium name="Ensembl"/>
        </authorList>
    </citation>
    <scope>IDENTIFICATION</scope>
</reference>
<keyword evidence="5" id="KW-0010">Activator</keyword>
<feature type="domain" description="XPG N-terminal" evidence="12">
    <location>
        <begin position="13"/>
        <end position="123"/>
    </location>
</feature>
<dbReference type="InterPro" id="IPR006085">
    <property type="entry name" value="XPG_DNA_repair_N"/>
</dbReference>
<keyword evidence="4" id="KW-0805">Transcription regulation</keyword>
<evidence type="ECO:0000256" key="6">
    <source>
        <dbReference type="ARBA" id="ARBA00023163"/>
    </source>
</evidence>
<organism evidence="13 14">
    <name type="scientific">Pelodiscus sinensis</name>
    <name type="common">Chinese softshell turtle</name>
    <name type="synonym">Trionyx sinensis</name>
    <dbReference type="NCBI Taxonomy" id="13735"/>
    <lineage>
        <taxon>Eukaryota</taxon>
        <taxon>Metazoa</taxon>
        <taxon>Chordata</taxon>
        <taxon>Craniata</taxon>
        <taxon>Vertebrata</taxon>
        <taxon>Euteleostomi</taxon>
        <taxon>Archelosauria</taxon>
        <taxon>Testudinata</taxon>
        <taxon>Testudines</taxon>
        <taxon>Cryptodira</taxon>
        <taxon>Trionychia</taxon>
        <taxon>Trionychidae</taxon>
        <taxon>Pelodiscus</taxon>
    </lineage>
</organism>
<evidence type="ECO:0000256" key="8">
    <source>
        <dbReference type="ARBA" id="ARBA00057492"/>
    </source>
</evidence>
<evidence type="ECO:0000256" key="2">
    <source>
        <dbReference type="ARBA" id="ARBA00009495"/>
    </source>
</evidence>
<dbReference type="SUPFAM" id="SSF88723">
    <property type="entry name" value="PIN domain-like"/>
    <property type="match status" value="1"/>
</dbReference>
<dbReference type="GO" id="GO:0045444">
    <property type="term" value="P:fat cell differentiation"/>
    <property type="evidence" value="ECO:0007669"/>
    <property type="project" value="Ensembl"/>
</dbReference>